<evidence type="ECO:0000256" key="5">
    <source>
        <dbReference type="ARBA" id="ARBA00022843"/>
    </source>
</evidence>
<evidence type="ECO:0000313" key="18">
    <source>
        <dbReference type="Proteomes" id="UP000494165"/>
    </source>
</evidence>
<gene>
    <name evidence="17" type="ORF">CLODIP_2_CD14322</name>
</gene>
<keyword evidence="7 13" id="KW-0238">DNA-binding</keyword>
<keyword evidence="5" id="KW-0832">Ubl conjugation</keyword>
<evidence type="ECO:0000256" key="11">
    <source>
        <dbReference type="ARBA" id="ARBA00030026"/>
    </source>
</evidence>
<evidence type="ECO:0000256" key="12">
    <source>
        <dbReference type="ARBA" id="ARBA00030708"/>
    </source>
</evidence>
<evidence type="ECO:0000256" key="6">
    <source>
        <dbReference type="ARBA" id="ARBA00023015"/>
    </source>
</evidence>
<dbReference type="GO" id="GO:0003723">
    <property type="term" value="F:RNA binding"/>
    <property type="evidence" value="ECO:0007669"/>
    <property type="project" value="InterPro"/>
</dbReference>
<dbReference type="SMART" id="SM00398">
    <property type="entry name" value="HMG"/>
    <property type="match status" value="1"/>
</dbReference>
<dbReference type="CDD" id="cd21988">
    <property type="entry name" value="HMG-box_HBP1"/>
    <property type="match status" value="1"/>
</dbReference>
<dbReference type="Gene3D" id="1.10.30.10">
    <property type="entry name" value="High mobility group box domain"/>
    <property type="match status" value="1"/>
</dbReference>
<dbReference type="AlphaFoldDB" id="A0A8S1BT23"/>
<protein>
    <recommendedName>
        <fullName evidence="2">HMG box-containing protein 1</fullName>
    </recommendedName>
    <alternativeName>
        <fullName evidence="12">HMG box transcription factor 1</fullName>
    </alternativeName>
    <alternativeName>
        <fullName evidence="11">High mobility group box transcription factor 1</fullName>
    </alternativeName>
</protein>
<dbReference type="SMART" id="SM00536">
    <property type="entry name" value="AXH"/>
    <property type="match status" value="1"/>
</dbReference>
<dbReference type="OrthoDB" id="498543at2759"/>
<dbReference type="InterPro" id="IPR003652">
    <property type="entry name" value="Ataxin_AXH_dom"/>
</dbReference>
<accession>A0A8S1BT23</accession>
<dbReference type="Pfam" id="PF00505">
    <property type="entry name" value="HMG_box"/>
    <property type="match status" value="1"/>
</dbReference>
<dbReference type="SUPFAM" id="SSF47095">
    <property type="entry name" value="HMG-box"/>
    <property type="match status" value="1"/>
</dbReference>
<evidence type="ECO:0000259" key="15">
    <source>
        <dbReference type="PROSITE" id="PS50118"/>
    </source>
</evidence>
<keyword evidence="9 13" id="KW-0539">Nucleus</keyword>
<feature type="compositionally biased region" description="Polar residues" evidence="14">
    <location>
        <begin position="99"/>
        <end position="112"/>
    </location>
</feature>
<evidence type="ECO:0000313" key="17">
    <source>
        <dbReference type="EMBL" id="CAB3362626.1"/>
    </source>
</evidence>
<dbReference type="Proteomes" id="UP000494165">
    <property type="component" value="Unassembled WGS sequence"/>
</dbReference>
<dbReference type="PANTHER" id="PTHR15499">
    <property type="entry name" value="HMG BOX-CONTAINING PROTEIN 1"/>
    <property type="match status" value="1"/>
</dbReference>
<dbReference type="PROSITE" id="PS51148">
    <property type="entry name" value="AXH"/>
    <property type="match status" value="1"/>
</dbReference>
<evidence type="ECO:0000256" key="2">
    <source>
        <dbReference type="ARBA" id="ARBA00017229"/>
    </source>
</evidence>
<evidence type="ECO:0000256" key="14">
    <source>
        <dbReference type="SAM" id="MobiDB-lite"/>
    </source>
</evidence>
<keyword evidence="8" id="KW-0804">Transcription</keyword>
<keyword evidence="18" id="KW-1185">Reference proteome</keyword>
<dbReference type="InterPro" id="IPR039655">
    <property type="entry name" value="HBP1"/>
</dbReference>
<dbReference type="GO" id="GO:0000981">
    <property type="term" value="F:DNA-binding transcription factor activity, RNA polymerase II-specific"/>
    <property type="evidence" value="ECO:0007669"/>
    <property type="project" value="TreeGrafter"/>
</dbReference>
<dbReference type="GO" id="GO:0000978">
    <property type="term" value="F:RNA polymerase II cis-regulatory region sequence-specific DNA binding"/>
    <property type="evidence" value="ECO:0007669"/>
    <property type="project" value="TreeGrafter"/>
</dbReference>
<keyword evidence="6" id="KW-0805">Transcription regulation</keyword>
<dbReference type="GO" id="GO:0016055">
    <property type="term" value="P:Wnt signaling pathway"/>
    <property type="evidence" value="ECO:0007669"/>
    <property type="project" value="UniProtKB-KW"/>
</dbReference>
<keyword evidence="4" id="KW-0879">Wnt signaling pathway</keyword>
<evidence type="ECO:0000256" key="10">
    <source>
        <dbReference type="ARBA" id="ARBA00025095"/>
    </source>
</evidence>
<feature type="DNA-binding region" description="HMG box" evidence="13">
    <location>
        <begin position="342"/>
        <end position="410"/>
    </location>
</feature>
<organism evidence="17 18">
    <name type="scientific">Cloeon dipterum</name>
    <dbReference type="NCBI Taxonomy" id="197152"/>
    <lineage>
        <taxon>Eukaryota</taxon>
        <taxon>Metazoa</taxon>
        <taxon>Ecdysozoa</taxon>
        <taxon>Arthropoda</taxon>
        <taxon>Hexapoda</taxon>
        <taxon>Insecta</taxon>
        <taxon>Pterygota</taxon>
        <taxon>Palaeoptera</taxon>
        <taxon>Ephemeroptera</taxon>
        <taxon>Pisciforma</taxon>
        <taxon>Baetidae</taxon>
        <taxon>Cloeon</taxon>
    </lineage>
</organism>
<evidence type="ECO:0000256" key="13">
    <source>
        <dbReference type="PROSITE-ProRule" id="PRU00267"/>
    </source>
</evidence>
<dbReference type="PANTHER" id="PTHR15499:SF3">
    <property type="entry name" value="HMG BOX-CONTAINING PROTEIN 1"/>
    <property type="match status" value="1"/>
</dbReference>
<dbReference type="InterPro" id="IPR036096">
    <property type="entry name" value="Ataxin_AXH_dom_sf"/>
</dbReference>
<comment type="caution">
    <text evidence="17">The sequence shown here is derived from an EMBL/GenBank/DDBJ whole genome shotgun (WGS) entry which is preliminary data.</text>
</comment>
<dbReference type="SUPFAM" id="SSF102031">
    <property type="entry name" value="AXH domain"/>
    <property type="match status" value="1"/>
</dbReference>
<evidence type="ECO:0000256" key="9">
    <source>
        <dbReference type="ARBA" id="ARBA00023242"/>
    </source>
</evidence>
<evidence type="ECO:0000256" key="1">
    <source>
        <dbReference type="ARBA" id="ARBA00004123"/>
    </source>
</evidence>
<dbReference type="EMBL" id="CADEPI010000009">
    <property type="protein sequence ID" value="CAB3362626.1"/>
    <property type="molecule type" value="Genomic_DNA"/>
</dbReference>
<evidence type="ECO:0000259" key="16">
    <source>
        <dbReference type="PROSITE" id="PS51148"/>
    </source>
</evidence>
<dbReference type="GO" id="GO:0005634">
    <property type="term" value="C:nucleus"/>
    <property type="evidence" value="ECO:0007669"/>
    <property type="project" value="UniProtKB-SubCell"/>
</dbReference>
<evidence type="ECO:0000256" key="3">
    <source>
        <dbReference type="ARBA" id="ARBA00022491"/>
    </source>
</evidence>
<evidence type="ECO:0000256" key="4">
    <source>
        <dbReference type="ARBA" id="ARBA00022687"/>
    </source>
</evidence>
<name>A0A8S1BT23_9INSE</name>
<feature type="domain" description="AXH" evidence="16">
    <location>
        <begin position="140"/>
        <end position="291"/>
    </location>
</feature>
<feature type="domain" description="HMG box" evidence="15">
    <location>
        <begin position="342"/>
        <end position="410"/>
    </location>
</feature>
<keyword evidence="3" id="KW-0678">Repressor</keyword>
<dbReference type="Pfam" id="PF08517">
    <property type="entry name" value="AXH"/>
    <property type="match status" value="1"/>
</dbReference>
<evidence type="ECO:0000256" key="8">
    <source>
        <dbReference type="ARBA" id="ARBA00023163"/>
    </source>
</evidence>
<dbReference type="InterPro" id="IPR009071">
    <property type="entry name" value="HMG_box_dom"/>
</dbReference>
<evidence type="ECO:0000256" key="7">
    <source>
        <dbReference type="ARBA" id="ARBA00023125"/>
    </source>
</evidence>
<reference evidence="17 18" key="1">
    <citation type="submission" date="2020-04" db="EMBL/GenBank/DDBJ databases">
        <authorList>
            <person name="Alioto T."/>
            <person name="Alioto T."/>
            <person name="Gomez Garrido J."/>
        </authorList>
    </citation>
    <scope>NUCLEOTIDE SEQUENCE [LARGE SCALE GENOMIC DNA]</scope>
</reference>
<comment type="subcellular location">
    <subcellularLocation>
        <location evidence="1">Nucleus</location>
    </subcellularLocation>
</comment>
<dbReference type="PROSITE" id="PS50118">
    <property type="entry name" value="HMG_BOX_2"/>
    <property type="match status" value="1"/>
</dbReference>
<dbReference type="InterPro" id="IPR036910">
    <property type="entry name" value="HMG_box_dom_sf"/>
</dbReference>
<proteinExistence type="predicted"/>
<comment type="function">
    <text evidence="10">Transcriptional repressor that binds to the promoter region of target genes. Plays a role in the regulation of the cell cycle and of the Wnt pathway. Binds preferentially to the sequence 5'-TTCATTCATTCA-3'. Binding to the histone H1.0 promoter is enhanced by interaction with RB1. Disrupts the interaction between DNA and TCF4.</text>
</comment>
<feature type="region of interest" description="Disordered" evidence="14">
    <location>
        <begin position="42"/>
        <end position="112"/>
    </location>
</feature>
<sequence>MKYLHVQSQRNGKSISWRSSLLEQAQAMEGLRKELEALVPEQEAPKDLSVKVRRPKPVPPPLDLRLGAVAESYRLQAPPPSPLSPSGQKSLPFRKRAHSLSSQEVATTTTSPAPYVPVSAGIKEEAPCGVVRGPFSVERLLAPPSALLSPSSLGSSQEELCSPLWPHPQPRGPRPVWHCFAAGSKVRLGATWQMVEELAPSRSPEWPLQVENIHLYGQRIILQMHQPAEICRPWESGVTAECELEHPFFVQDKGWCAAYPELTMQKYGMICQPLDKGDVLLAPTKLPINSPDICDRFKRFSFTPEEQHVVLSTMSPQVGSTSDCLLSPPVSPVKKIVDPNRPKRPMNAFMLFAKKHRLELIQKHPGKDNRAISVLLGESWRSLPQEERDVFVQEARLLATEQKRLHPDCWKRKRSHSTPS</sequence>